<reference evidence="1 2" key="1">
    <citation type="journal article" date="2024" name="Nat. Commun.">
        <title>Phylogenomics reveals the evolutionary origins of lichenization in chlorophyte algae.</title>
        <authorList>
            <person name="Puginier C."/>
            <person name="Libourel C."/>
            <person name="Otte J."/>
            <person name="Skaloud P."/>
            <person name="Haon M."/>
            <person name="Grisel S."/>
            <person name="Petersen M."/>
            <person name="Berrin J.G."/>
            <person name="Delaux P.M."/>
            <person name="Dal Grande F."/>
            <person name="Keller J."/>
        </authorList>
    </citation>
    <scope>NUCLEOTIDE SEQUENCE [LARGE SCALE GENOMIC DNA]</scope>
    <source>
        <strain evidence="1 2">SAG 2523</strain>
    </source>
</reference>
<dbReference type="Gene3D" id="2.60.40.710">
    <property type="entry name" value="Endoglucanase-like"/>
    <property type="match status" value="1"/>
</dbReference>
<protein>
    <submittedName>
        <fullName evidence="1">Uncharacterized protein</fullName>
    </submittedName>
</protein>
<evidence type="ECO:0000313" key="2">
    <source>
        <dbReference type="Proteomes" id="UP001485043"/>
    </source>
</evidence>
<proteinExistence type="predicted"/>
<keyword evidence="2" id="KW-1185">Reference proteome</keyword>
<dbReference type="InterPro" id="IPR036966">
    <property type="entry name" value="CBM3_sf"/>
</dbReference>
<dbReference type="Proteomes" id="UP001485043">
    <property type="component" value="Unassembled WGS sequence"/>
</dbReference>
<gene>
    <name evidence="1" type="ORF">WJX84_006882</name>
</gene>
<comment type="caution">
    <text evidence="1">The sequence shown here is derived from an EMBL/GenBank/DDBJ whole genome shotgun (WGS) entry which is preliminary data.</text>
</comment>
<sequence>MDPIEDWKLGWNFTTGERISSPGDLTIYRPDVALLSYNTSNTELEAGSDVNATEFIQPRQPYPISFVGTKAASAHEPNIDPTYSPFLVGPLANLAFNNLICSSSKGETLQTPSQPQLLLEAKAVAPANTIFAPKNILVEYAPITFYSLPFGVLPGSFTQFFVRMTNILGPTAIPVETIEFQYWFDGPDLEESGCENLNLNLTDGLPGVTGARYLLSVGFSAAGHLQAISNSSVSPQPSFETLEVLLRIQTLKFLEELNATSDYSYIDAPITSNSANTSIVPRLAIPNAHIPALVDNKVVWGGIPIAVSICRAQAGLDEDCQF</sequence>
<dbReference type="GO" id="GO:0005975">
    <property type="term" value="P:carbohydrate metabolic process"/>
    <property type="evidence" value="ECO:0007669"/>
    <property type="project" value="InterPro"/>
</dbReference>
<accession>A0AAW1T1V0</accession>
<dbReference type="SUPFAM" id="SSF49384">
    <property type="entry name" value="Carbohydrate-binding domain"/>
    <property type="match status" value="1"/>
</dbReference>
<name>A0AAW1T1V0_9CHLO</name>
<organism evidence="1 2">
    <name type="scientific">Apatococcus fuscideae</name>
    <dbReference type="NCBI Taxonomy" id="2026836"/>
    <lineage>
        <taxon>Eukaryota</taxon>
        <taxon>Viridiplantae</taxon>
        <taxon>Chlorophyta</taxon>
        <taxon>core chlorophytes</taxon>
        <taxon>Trebouxiophyceae</taxon>
        <taxon>Chlorellales</taxon>
        <taxon>Chlorellaceae</taxon>
        <taxon>Apatococcus</taxon>
    </lineage>
</organism>
<dbReference type="AlphaFoldDB" id="A0AAW1T1V0"/>
<evidence type="ECO:0000313" key="1">
    <source>
        <dbReference type="EMBL" id="KAK9863464.1"/>
    </source>
</evidence>
<dbReference type="InterPro" id="IPR008965">
    <property type="entry name" value="CBM2/CBM3_carb-bd_dom_sf"/>
</dbReference>
<dbReference type="GO" id="GO:0030248">
    <property type="term" value="F:cellulose binding"/>
    <property type="evidence" value="ECO:0007669"/>
    <property type="project" value="InterPro"/>
</dbReference>
<dbReference type="EMBL" id="JALJOV010000468">
    <property type="protein sequence ID" value="KAK9863464.1"/>
    <property type="molecule type" value="Genomic_DNA"/>
</dbReference>